<comment type="caution">
    <text evidence="1">The sequence shown here is derived from an EMBL/GenBank/DDBJ whole genome shotgun (WGS) entry which is preliminary data.</text>
</comment>
<gene>
    <name evidence="1" type="ORF">GCM10007923_09270</name>
</gene>
<reference evidence="2" key="1">
    <citation type="journal article" date="2019" name="Int. J. Syst. Evol. Microbiol.">
        <title>The Global Catalogue of Microorganisms (GCM) 10K type strain sequencing project: providing services to taxonomists for standard genome sequencing and annotation.</title>
        <authorList>
            <consortium name="The Broad Institute Genomics Platform"/>
            <consortium name="The Broad Institute Genome Sequencing Center for Infectious Disease"/>
            <person name="Wu L."/>
            <person name="Ma J."/>
        </authorList>
    </citation>
    <scope>NUCLEOTIDE SEQUENCE [LARGE SCALE GENOMIC DNA]</scope>
    <source>
        <strain evidence="2">NBRC 102122</strain>
    </source>
</reference>
<keyword evidence="2" id="KW-1185">Reference proteome</keyword>
<name>A0ABQ5ZDD5_9HYPH</name>
<sequence>MRTAVQLQSAARETEYPMRAILVLEASKSTGTVRMAVDLRVNLAAILTIFGRLF</sequence>
<dbReference type="Proteomes" id="UP001156702">
    <property type="component" value="Unassembled WGS sequence"/>
</dbReference>
<organism evidence="1 2">
    <name type="scientific">Shinella yambaruensis</name>
    <dbReference type="NCBI Taxonomy" id="415996"/>
    <lineage>
        <taxon>Bacteria</taxon>
        <taxon>Pseudomonadati</taxon>
        <taxon>Pseudomonadota</taxon>
        <taxon>Alphaproteobacteria</taxon>
        <taxon>Hyphomicrobiales</taxon>
        <taxon>Rhizobiaceae</taxon>
        <taxon>Shinella</taxon>
    </lineage>
</organism>
<dbReference type="EMBL" id="BSOP01000005">
    <property type="protein sequence ID" value="GLR49722.1"/>
    <property type="molecule type" value="Genomic_DNA"/>
</dbReference>
<evidence type="ECO:0000313" key="1">
    <source>
        <dbReference type="EMBL" id="GLR49722.1"/>
    </source>
</evidence>
<evidence type="ECO:0000313" key="2">
    <source>
        <dbReference type="Proteomes" id="UP001156702"/>
    </source>
</evidence>
<accession>A0ABQ5ZDD5</accession>
<proteinExistence type="predicted"/>
<protein>
    <submittedName>
        <fullName evidence="1">Uncharacterized protein</fullName>
    </submittedName>
</protein>